<dbReference type="EMBL" id="SLWL01000001">
    <property type="protein sequence ID" value="TCO16216.1"/>
    <property type="molecule type" value="Genomic_DNA"/>
</dbReference>
<evidence type="ECO:0000256" key="1">
    <source>
        <dbReference type="SAM" id="Phobius"/>
    </source>
</evidence>
<dbReference type="GO" id="GO:0044550">
    <property type="term" value="P:secondary metabolite biosynthetic process"/>
    <property type="evidence" value="ECO:0007669"/>
    <property type="project" value="TreeGrafter"/>
</dbReference>
<dbReference type="Gene3D" id="2.160.10.10">
    <property type="entry name" value="Hexapeptide repeat proteins"/>
    <property type="match status" value="3"/>
</dbReference>
<dbReference type="NCBIfam" id="TIGR01733">
    <property type="entry name" value="AA-adenyl-dom"/>
    <property type="match status" value="1"/>
</dbReference>
<dbReference type="InterPro" id="IPR020845">
    <property type="entry name" value="AMP-binding_CS"/>
</dbReference>
<evidence type="ECO:0000259" key="2">
    <source>
        <dbReference type="PROSITE" id="PS50075"/>
    </source>
</evidence>
<dbReference type="InterPro" id="IPR011004">
    <property type="entry name" value="Trimer_LpxA-like_sf"/>
</dbReference>
<proteinExistence type="predicted"/>
<feature type="transmembrane region" description="Helical" evidence="1">
    <location>
        <begin position="680"/>
        <end position="703"/>
    </location>
</feature>
<dbReference type="OrthoDB" id="9803968at2"/>
<reference evidence="3 4" key="1">
    <citation type="submission" date="2019-03" db="EMBL/GenBank/DDBJ databases">
        <title>Genomic Encyclopedia of Type Strains, Phase IV (KMG-IV): sequencing the most valuable type-strain genomes for metagenomic binning, comparative biology and taxonomic classification.</title>
        <authorList>
            <person name="Goeker M."/>
        </authorList>
    </citation>
    <scope>NUCLEOTIDE SEQUENCE [LARGE SCALE GENOMIC DNA]</scope>
    <source>
        <strain evidence="3 4">DSM 22958</strain>
    </source>
</reference>
<dbReference type="InterPro" id="IPR012728">
    <property type="entry name" value="Pls/PosA_C"/>
</dbReference>
<dbReference type="Gene3D" id="1.10.1200.10">
    <property type="entry name" value="ACP-like"/>
    <property type="match status" value="1"/>
</dbReference>
<keyword evidence="4" id="KW-1185">Reference proteome</keyword>
<dbReference type="SUPFAM" id="SSF51161">
    <property type="entry name" value="Trimeric LpxA-like enzymes"/>
    <property type="match status" value="3"/>
</dbReference>
<organism evidence="3 4">
    <name type="scientific">Camelimonas lactis</name>
    <dbReference type="NCBI Taxonomy" id="659006"/>
    <lineage>
        <taxon>Bacteria</taxon>
        <taxon>Pseudomonadati</taxon>
        <taxon>Pseudomonadota</taxon>
        <taxon>Alphaproteobacteria</taxon>
        <taxon>Hyphomicrobiales</taxon>
        <taxon>Chelatococcaceae</taxon>
        <taxon>Camelimonas</taxon>
    </lineage>
</organism>
<dbReference type="Proteomes" id="UP000294881">
    <property type="component" value="Unassembled WGS sequence"/>
</dbReference>
<dbReference type="InterPro" id="IPR009081">
    <property type="entry name" value="PP-bd_ACP"/>
</dbReference>
<gene>
    <name evidence="3" type="ORF">EV666_101469</name>
</gene>
<dbReference type="Pfam" id="PF00550">
    <property type="entry name" value="PP-binding"/>
    <property type="match status" value="1"/>
</dbReference>
<protein>
    <submittedName>
        <fullName evidence="3">Non-ribosomal peptide synthetase-like protein</fullName>
    </submittedName>
</protein>
<dbReference type="Pfam" id="PF00501">
    <property type="entry name" value="AMP-binding"/>
    <property type="match status" value="1"/>
</dbReference>
<dbReference type="PROSITE" id="PS50075">
    <property type="entry name" value="CARRIER"/>
    <property type="match status" value="1"/>
</dbReference>
<dbReference type="PANTHER" id="PTHR45527:SF1">
    <property type="entry name" value="FATTY ACID SYNTHASE"/>
    <property type="match status" value="1"/>
</dbReference>
<dbReference type="PANTHER" id="PTHR45527">
    <property type="entry name" value="NONRIBOSOMAL PEPTIDE SYNTHETASE"/>
    <property type="match status" value="1"/>
</dbReference>
<dbReference type="GO" id="GO:0043041">
    <property type="term" value="P:amino acid activation for nonribosomal peptide biosynthetic process"/>
    <property type="evidence" value="ECO:0007669"/>
    <property type="project" value="TreeGrafter"/>
</dbReference>
<dbReference type="GO" id="GO:0031177">
    <property type="term" value="F:phosphopantetheine binding"/>
    <property type="evidence" value="ECO:0007669"/>
    <property type="project" value="TreeGrafter"/>
</dbReference>
<keyword evidence="1" id="KW-0472">Membrane</keyword>
<dbReference type="CDD" id="cd05930">
    <property type="entry name" value="A_NRPS"/>
    <property type="match status" value="1"/>
</dbReference>
<dbReference type="InterPro" id="IPR000873">
    <property type="entry name" value="AMP-dep_synth/lig_dom"/>
</dbReference>
<dbReference type="Pfam" id="PF13193">
    <property type="entry name" value="AMP-binding_C"/>
    <property type="match status" value="1"/>
</dbReference>
<keyword evidence="1" id="KW-0812">Transmembrane</keyword>
<dbReference type="GO" id="GO:0005737">
    <property type="term" value="C:cytoplasm"/>
    <property type="evidence" value="ECO:0007669"/>
    <property type="project" value="TreeGrafter"/>
</dbReference>
<dbReference type="InterPro" id="IPR010071">
    <property type="entry name" value="AA_adenyl_dom"/>
</dbReference>
<name>A0A4R2GZN2_9HYPH</name>
<dbReference type="InterPro" id="IPR045851">
    <property type="entry name" value="AMP-bd_C_sf"/>
</dbReference>
<dbReference type="SUPFAM" id="SSF56801">
    <property type="entry name" value="Acetyl-CoA synthetase-like"/>
    <property type="match status" value="1"/>
</dbReference>
<feature type="transmembrane region" description="Helical" evidence="1">
    <location>
        <begin position="921"/>
        <end position="946"/>
    </location>
</feature>
<dbReference type="NCBIfam" id="TIGR02353">
    <property type="entry name" value="NRPS_term_dom"/>
    <property type="match status" value="1"/>
</dbReference>
<dbReference type="InterPro" id="IPR042099">
    <property type="entry name" value="ANL_N_sf"/>
</dbReference>
<keyword evidence="1" id="KW-1133">Transmembrane helix</keyword>
<dbReference type="RefSeq" id="WP_132002330.1">
    <property type="nucleotide sequence ID" value="NZ_JBHUNN010000002.1"/>
</dbReference>
<dbReference type="PROSITE" id="PS00455">
    <property type="entry name" value="AMP_BINDING"/>
    <property type="match status" value="1"/>
</dbReference>
<comment type="caution">
    <text evidence="3">The sequence shown here is derived from an EMBL/GenBank/DDBJ whole genome shotgun (WGS) entry which is preliminary data.</text>
</comment>
<feature type="transmembrane region" description="Helical" evidence="1">
    <location>
        <begin position="880"/>
        <end position="901"/>
    </location>
</feature>
<accession>A0A4R2GZN2</accession>
<feature type="transmembrane region" description="Helical" evidence="1">
    <location>
        <begin position="1123"/>
        <end position="1144"/>
    </location>
</feature>
<sequence>MRTPGEDVNVGATAGHVASQFMLSGPVRPEFARDETLAEIFAATVRLRGYRIAYASGDQVWTYAQVNELTGQMARALAAKGIGPGDVVGLWAPRGVALLMAQIAVTRTGAAWLPFDADAPVDRIAVCLADAGARGLLTCDSFAARARGAKFAVWSVEALQAEAAAGDLPDLPDPRARGQSADSPAYMIYTSGSTGAPKGIVISQRNICHFLRAANDVYGLTSDDVVFQGASVAFDLSMEEIWVPYLVGATLTVATPEVMSDIERLPDVLEAAGVTVLDTVPTLLALLPRDVRGLRVILLGGEALPAPLIARWARQDRRIFNTYGPTEVTVVATVAEVVPGETVTIGKPIPNYTCYVVDEQLNPVAPGAEGELLIGGPGVAQGYLRRPELTAEKFIANPFATDKKPVDPVLYRSGDAVSLDATGNIVFHGRIDDQVKIRGFRVELGEIEAALADFPNVAQAAVVVRQDEGVDRLVAFLVAQPGQSIDRMALRAGLRERLPSYMCPSHFELATTLPRLTSGKIDRKTLKGVALTAREAAEDEAPQSDAEAVLLAAAKHVFPGQAIPFDADFFLDLGGHSLLAARFVSEVRRHPAYATLTMQDVYAARTLRAMAALVEANGGGEALDLSFEPPPLLRRFWCGLAQAVALPLILGVVTIQWLGLFLASIALLREDASIWAEMAALFTVYVALNIGAKLLIAGLKWAVLGRTKPGRYPLWGVYYFRVWFVQRMIQATSLKFLQNSPLMRVYLRMLGAKIGRDAIIGDFEAGAIDLITIGDGASTGAKNRFANVQVVGNELVIGAIDIGADAYTGNTCSFGPNSRVGRGAELADLTAIPENGVVGDGEKWEGSPARKTGMVDLAALPPQAEAGPARRAAQGAVYGVGYIVMLMLGLLPIFPAFYILYNLDRLFSGVNDHEVSWSMLPLLTIPTALALILVSMAVIIVCRWVILPRVRPGVYSIHSWTYVRKWLMGLATEVTLETLNSLYATLFMRIWYRLMGAKIGKGSEISTNLAGRYDLVDIGAGNFLGDEVIFGDEEIRRGYMELRTVKTGDRVFLGNDAIVPGGSVIEDGALLGIKSRMPEDLHIGENETWFGSPAIRLPVRQKFDVAANFTYQPPKLKLLGRGLFEAFHTSLPTALFITCGYMTADVIANPIGRGDWLTATGVFLAAGVVIALALVAFAAIVKWLMMGAYKPTAHPMWSWWAMRTEAVAVIYGGLVGKASLEFFRGTPFLPWLLRLYGTKIGKGVWMDWTDLTEFDCVKIGDYCAINMTSTLQTHLYEDRVMKVGRVELGKGVTVGAGSTVLYDTHVGDFARIGQTTVVMKGESLPAHSEWAGAPAQPVRRPQGDAAARTKGAALRIAA</sequence>
<dbReference type="InterPro" id="IPR036736">
    <property type="entry name" value="ACP-like_sf"/>
</dbReference>
<evidence type="ECO:0000313" key="4">
    <source>
        <dbReference type="Proteomes" id="UP000294881"/>
    </source>
</evidence>
<dbReference type="Gene3D" id="3.40.50.12780">
    <property type="entry name" value="N-terminal domain of ligase-like"/>
    <property type="match status" value="1"/>
</dbReference>
<dbReference type="InterPro" id="IPR025110">
    <property type="entry name" value="AMP-bd_C"/>
</dbReference>
<feature type="domain" description="Carrier" evidence="2">
    <location>
        <begin position="541"/>
        <end position="618"/>
    </location>
</feature>
<dbReference type="SUPFAM" id="SSF47336">
    <property type="entry name" value="ACP-like"/>
    <property type="match status" value="1"/>
</dbReference>
<evidence type="ECO:0000313" key="3">
    <source>
        <dbReference type="EMBL" id="TCO16216.1"/>
    </source>
</evidence>
<feature type="transmembrane region" description="Helical" evidence="1">
    <location>
        <begin position="644"/>
        <end position="668"/>
    </location>
</feature>
<dbReference type="Gene3D" id="3.30.300.30">
    <property type="match status" value="1"/>
</dbReference>
<feature type="transmembrane region" description="Helical" evidence="1">
    <location>
        <begin position="1156"/>
        <end position="1181"/>
    </location>
</feature>